<dbReference type="AlphaFoldDB" id="A0A846XHC6"/>
<evidence type="ECO:0000313" key="1">
    <source>
        <dbReference type="EMBL" id="NKY34609.1"/>
    </source>
</evidence>
<protein>
    <recommendedName>
        <fullName evidence="3">SAM-dependent methyltransferase</fullName>
    </recommendedName>
</protein>
<proteinExistence type="predicted"/>
<sequence>MESRHDYLRAVHRAAAPGASLFVLAFAPQPWKIEGPGPDGFTAEQLSETVEAVWTVEAVRPANLYATDHTAGAGSADTAGRDSEGRIAMPGFILIAHKNGDLGR</sequence>
<reference evidence="1 2" key="1">
    <citation type="submission" date="2020-04" db="EMBL/GenBank/DDBJ databases">
        <title>MicrobeNet Type strains.</title>
        <authorList>
            <person name="Nicholson A.C."/>
        </authorList>
    </citation>
    <scope>NUCLEOTIDE SEQUENCE [LARGE SCALE GENOMIC DNA]</scope>
    <source>
        <strain evidence="1 2">DSM 45078</strain>
    </source>
</reference>
<keyword evidence="2" id="KW-1185">Reference proteome</keyword>
<comment type="caution">
    <text evidence="1">The sequence shown here is derived from an EMBL/GenBank/DDBJ whole genome shotgun (WGS) entry which is preliminary data.</text>
</comment>
<gene>
    <name evidence="1" type="ORF">HGA13_16225</name>
</gene>
<name>A0A846XHC6_9NOCA</name>
<dbReference type="Proteomes" id="UP000565715">
    <property type="component" value="Unassembled WGS sequence"/>
</dbReference>
<organism evidence="1 2">
    <name type="scientific">Nocardia speluncae</name>
    <dbReference type="NCBI Taxonomy" id="419477"/>
    <lineage>
        <taxon>Bacteria</taxon>
        <taxon>Bacillati</taxon>
        <taxon>Actinomycetota</taxon>
        <taxon>Actinomycetes</taxon>
        <taxon>Mycobacteriales</taxon>
        <taxon>Nocardiaceae</taxon>
        <taxon>Nocardia</taxon>
    </lineage>
</organism>
<dbReference type="EMBL" id="JAAXOO010000004">
    <property type="protein sequence ID" value="NKY34609.1"/>
    <property type="molecule type" value="Genomic_DNA"/>
</dbReference>
<evidence type="ECO:0008006" key="3">
    <source>
        <dbReference type="Google" id="ProtNLM"/>
    </source>
</evidence>
<accession>A0A846XHC6</accession>
<evidence type="ECO:0000313" key="2">
    <source>
        <dbReference type="Proteomes" id="UP000565715"/>
    </source>
</evidence>